<keyword evidence="1" id="KW-0732">Signal</keyword>
<evidence type="ECO:0000313" key="4">
    <source>
        <dbReference type="Proteomes" id="UP000799772"/>
    </source>
</evidence>
<dbReference type="EMBL" id="ML978124">
    <property type="protein sequence ID" value="KAF2100588.1"/>
    <property type="molecule type" value="Genomic_DNA"/>
</dbReference>
<feature type="compositionally biased region" description="Low complexity" evidence="2">
    <location>
        <begin position="1"/>
        <end position="10"/>
    </location>
</feature>
<proteinExistence type="predicted"/>
<dbReference type="Proteomes" id="UP000799772">
    <property type="component" value="Unassembled WGS sequence"/>
</dbReference>
<dbReference type="PANTHER" id="PTHR31836">
    <property type="match status" value="1"/>
</dbReference>
<reference evidence="3" key="1">
    <citation type="journal article" date="2020" name="Stud. Mycol.">
        <title>101 Dothideomycetes genomes: a test case for predicting lifestyles and emergence of pathogens.</title>
        <authorList>
            <person name="Haridas S."/>
            <person name="Albert R."/>
            <person name="Binder M."/>
            <person name="Bloem J."/>
            <person name="Labutti K."/>
            <person name="Salamov A."/>
            <person name="Andreopoulos B."/>
            <person name="Baker S."/>
            <person name="Barry K."/>
            <person name="Bills G."/>
            <person name="Bluhm B."/>
            <person name="Cannon C."/>
            <person name="Castanera R."/>
            <person name="Culley D."/>
            <person name="Daum C."/>
            <person name="Ezra D."/>
            <person name="Gonzalez J."/>
            <person name="Henrissat B."/>
            <person name="Kuo A."/>
            <person name="Liang C."/>
            <person name="Lipzen A."/>
            <person name="Lutzoni F."/>
            <person name="Magnuson J."/>
            <person name="Mondo S."/>
            <person name="Nolan M."/>
            <person name="Ohm R."/>
            <person name="Pangilinan J."/>
            <person name="Park H.-J."/>
            <person name="Ramirez L."/>
            <person name="Alfaro M."/>
            <person name="Sun H."/>
            <person name="Tritt A."/>
            <person name="Yoshinaga Y."/>
            <person name="Zwiers L.-H."/>
            <person name="Turgeon B."/>
            <person name="Goodwin S."/>
            <person name="Spatafora J."/>
            <person name="Crous P."/>
            <person name="Grigoriev I."/>
        </authorList>
    </citation>
    <scope>NUCLEOTIDE SEQUENCE</scope>
    <source>
        <strain evidence="3">CBS 133067</strain>
    </source>
</reference>
<dbReference type="PANTHER" id="PTHR31836:SF28">
    <property type="entry name" value="SRCR DOMAIN-CONTAINING PROTEIN-RELATED"/>
    <property type="match status" value="1"/>
</dbReference>
<evidence type="ECO:0000256" key="2">
    <source>
        <dbReference type="SAM" id="MobiDB-lite"/>
    </source>
</evidence>
<keyword evidence="4" id="KW-1185">Reference proteome</keyword>
<feature type="non-terminal residue" evidence="3">
    <location>
        <position position="1"/>
    </location>
</feature>
<organism evidence="3 4">
    <name type="scientific">Rhizodiscina lignyota</name>
    <dbReference type="NCBI Taxonomy" id="1504668"/>
    <lineage>
        <taxon>Eukaryota</taxon>
        <taxon>Fungi</taxon>
        <taxon>Dikarya</taxon>
        <taxon>Ascomycota</taxon>
        <taxon>Pezizomycotina</taxon>
        <taxon>Dothideomycetes</taxon>
        <taxon>Pleosporomycetidae</taxon>
        <taxon>Aulographales</taxon>
        <taxon>Rhizodiscinaceae</taxon>
        <taxon>Rhizodiscina</taxon>
    </lineage>
</organism>
<dbReference type="AlphaFoldDB" id="A0A9P4M7M1"/>
<dbReference type="InterPro" id="IPR036908">
    <property type="entry name" value="RlpA-like_sf"/>
</dbReference>
<dbReference type="CDD" id="cd22191">
    <property type="entry name" value="DPBB_RlpA_EXP_N-like"/>
    <property type="match status" value="1"/>
</dbReference>
<protein>
    <submittedName>
        <fullName evidence="3">Uncharacterized protein</fullName>
    </submittedName>
</protein>
<dbReference type="InterPro" id="IPR051477">
    <property type="entry name" value="Expansin_CellWall"/>
</dbReference>
<gene>
    <name evidence="3" type="ORF">NA57DRAFT_36248</name>
</gene>
<sequence>SSSSSSSSGSAGTESNPFTGEGTYYAVGMGSCGVENSEGDSIVAVGAGYMSQFDGANPNANPRCGASITIEYNGQTETAKIEDTCPGCAGEYDLDMSQSLFEKFADTGVGRLQGVKWYFNN</sequence>
<dbReference type="Gene3D" id="2.40.40.10">
    <property type="entry name" value="RlpA-like domain"/>
    <property type="match status" value="1"/>
</dbReference>
<evidence type="ECO:0000313" key="3">
    <source>
        <dbReference type="EMBL" id="KAF2100588.1"/>
    </source>
</evidence>
<accession>A0A9P4M7M1</accession>
<feature type="region of interest" description="Disordered" evidence="2">
    <location>
        <begin position="1"/>
        <end position="20"/>
    </location>
</feature>
<evidence type="ECO:0000256" key="1">
    <source>
        <dbReference type="ARBA" id="ARBA00022729"/>
    </source>
</evidence>
<dbReference type="SUPFAM" id="SSF50685">
    <property type="entry name" value="Barwin-like endoglucanases"/>
    <property type="match status" value="1"/>
</dbReference>
<name>A0A9P4M7M1_9PEZI</name>
<comment type="caution">
    <text evidence="3">The sequence shown here is derived from an EMBL/GenBank/DDBJ whole genome shotgun (WGS) entry which is preliminary data.</text>
</comment>
<dbReference type="OrthoDB" id="623670at2759"/>